<accession>A0A1M7Y1P2</accession>
<organism evidence="2 3">
    <name type="scientific">Anaerocolumna xylanovorans DSM 12503</name>
    <dbReference type="NCBI Taxonomy" id="1121345"/>
    <lineage>
        <taxon>Bacteria</taxon>
        <taxon>Bacillati</taxon>
        <taxon>Bacillota</taxon>
        <taxon>Clostridia</taxon>
        <taxon>Lachnospirales</taxon>
        <taxon>Lachnospiraceae</taxon>
        <taxon>Anaerocolumna</taxon>
    </lineage>
</organism>
<dbReference type="PANTHER" id="PTHR43245">
    <property type="entry name" value="BIFUNCTIONAL POLYMYXIN RESISTANCE PROTEIN ARNA"/>
    <property type="match status" value="1"/>
</dbReference>
<dbReference type="PANTHER" id="PTHR43245:SF55">
    <property type="entry name" value="NAD(P)-BINDING DOMAIN-CONTAINING PROTEIN"/>
    <property type="match status" value="1"/>
</dbReference>
<proteinExistence type="predicted"/>
<dbReference type="InterPro" id="IPR036291">
    <property type="entry name" value="NAD(P)-bd_dom_sf"/>
</dbReference>
<sequence length="257" mass="29448">MNILVTGAGGFLGRHMTAALKDMEGITVYESFHQTKKEEVDSYLASCDFIYHLAGVNRSDNITDFTEGNVRLTEEIRNGLVRFHNPCPILYASSIHAIVPSPYGKSKKAAEEVLRAYERNLKSKVYIYRLTNLFGSGAKPNYNSVVATFCYNIVRGLPIVIHDRNTILNLCCIEDVIKEFCRILKEEGFKGEDGYYGIPKVYQASLGMIADTLYAFHKNEGRFEELPEFERALYRTFLSYKEEWVKERRIYEDSANQ</sequence>
<evidence type="ECO:0000313" key="3">
    <source>
        <dbReference type="Proteomes" id="UP000184612"/>
    </source>
</evidence>
<dbReference type="Proteomes" id="UP000184612">
    <property type="component" value="Unassembled WGS sequence"/>
</dbReference>
<dbReference type="SUPFAM" id="SSF51735">
    <property type="entry name" value="NAD(P)-binding Rossmann-fold domains"/>
    <property type="match status" value="1"/>
</dbReference>
<name>A0A1M7Y1P2_9FIRM</name>
<dbReference type="RefSeq" id="WP_073587667.1">
    <property type="nucleotide sequence ID" value="NZ_FRFD01000003.1"/>
</dbReference>
<feature type="domain" description="NAD-dependent epimerase/dehydratase" evidence="1">
    <location>
        <begin position="3"/>
        <end position="190"/>
    </location>
</feature>
<gene>
    <name evidence="2" type="ORF">SAMN02745217_01032</name>
</gene>
<reference evidence="2 3" key="1">
    <citation type="submission" date="2016-12" db="EMBL/GenBank/DDBJ databases">
        <authorList>
            <person name="Song W.-J."/>
            <person name="Kurnit D.M."/>
        </authorList>
    </citation>
    <scope>NUCLEOTIDE SEQUENCE [LARGE SCALE GENOMIC DNA]</scope>
    <source>
        <strain evidence="2 3">DSM 12503</strain>
    </source>
</reference>
<dbReference type="STRING" id="1121345.SAMN02745217_01032"/>
<protein>
    <submittedName>
        <fullName evidence="2">Nucleoside-diphosphate-sugar epimerase</fullName>
    </submittedName>
</protein>
<keyword evidence="3" id="KW-1185">Reference proteome</keyword>
<evidence type="ECO:0000313" key="2">
    <source>
        <dbReference type="EMBL" id="SHO45677.1"/>
    </source>
</evidence>
<dbReference type="InterPro" id="IPR050177">
    <property type="entry name" value="Lipid_A_modif_metabolic_enz"/>
</dbReference>
<dbReference type="Pfam" id="PF01370">
    <property type="entry name" value="Epimerase"/>
    <property type="match status" value="1"/>
</dbReference>
<dbReference type="EMBL" id="FRFD01000003">
    <property type="protein sequence ID" value="SHO45677.1"/>
    <property type="molecule type" value="Genomic_DNA"/>
</dbReference>
<dbReference type="AlphaFoldDB" id="A0A1M7Y1P2"/>
<dbReference type="OrthoDB" id="9789543at2"/>
<dbReference type="Gene3D" id="3.40.50.720">
    <property type="entry name" value="NAD(P)-binding Rossmann-like Domain"/>
    <property type="match status" value="1"/>
</dbReference>
<dbReference type="InterPro" id="IPR001509">
    <property type="entry name" value="Epimerase_deHydtase"/>
</dbReference>
<evidence type="ECO:0000259" key="1">
    <source>
        <dbReference type="Pfam" id="PF01370"/>
    </source>
</evidence>